<evidence type="ECO:0000313" key="2">
    <source>
        <dbReference type="EMBL" id="CAG7643977.1"/>
    </source>
</evidence>
<sequence>MNNFLRGYVPLAGRRPPTRRSPGRGRPGARCRNAFPPHKESRRGHRQAARCRTPLRLIPLPHGRRPAVRLARGVHRARRLRRPRRRAARRRALAQLVGRTHPTGLRSPGLRRRRRGRHPRRGPARLRFDGLRLLHRPPEARPVADRERRRGVGDVLLEPAPGHRGGTGRLVAGPPGQKSPARLGKAIPRPGTRTDLTPQAAAPAAGQPPWVPLLR</sequence>
<organism evidence="2 3">
    <name type="scientific">Actinacidiphila bryophytorum</name>
    <dbReference type="NCBI Taxonomy" id="1436133"/>
    <lineage>
        <taxon>Bacteria</taxon>
        <taxon>Bacillati</taxon>
        <taxon>Actinomycetota</taxon>
        <taxon>Actinomycetes</taxon>
        <taxon>Kitasatosporales</taxon>
        <taxon>Streptomycetaceae</taxon>
        <taxon>Actinacidiphila</taxon>
    </lineage>
</organism>
<feature type="compositionally biased region" description="Basic residues" evidence="1">
    <location>
        <begin position="40"/>
        <end position="49"/>
    </location>
</feature>
<comment type="caution">
    <text evidence="2">The sequence shown here is derived from an EMBL/GenBank/DDBJ whole genome shotgun (WGS) entry which is preliminary data.</text>
</comment>
<feature type="compositionally biased region" description="Basic residues" evidence="1">
    <location>
        <begin position="109"/>
        <end position="124"/>
    </location>
</feature>
<reference evidence="2" key="1">
    <citation type="submission" date="2021-06" db="EMBL/GenBank/DDBJ databases">
        <authorList>
            <person name="Arsene-Ploetze F."/>
        </authorList>
    </citation>
    <scope>NUCLEOTIDE SEQUENCE</scope>
    <source>
        <strain evidence="2">SBRY1</strain>
    </source>
</reference>
<protein>
    <submittedName>
        <fullName evidence="2">Uncharacterized protein</fullName>
    </submittedName>
</protein>
<feature type="compositionally biased region" description="Low complexity" evidence="1">
    <location>
        <begin position="198"/>
        <end position="208"/>
    </location>
</feature>
<feature type="compositionally biased region" description="Basic and acidic residues" evidence="1">
    <location>
        <begin position="137"/>
        <end position="152"/>
    </location>
</feature>
<evidence type="ECO:0000256" key="1">
    <source>
        <dbReference type="SAM" id="MobiDB-lite"/>
    </source>
</evidence>
<feature type="region of interest" description="Disordered" evidence="1">
    <location>
        <begin position="100"/>
        <end position="124"/>
    </location>
</feature>
<dbReference type="AlphaFoldDB" id="A0A9W4H236"/>
<dbReference type="Proteomes" id="UP001153328">
    <property type="component" value="Unassembled WGS sequence"/>
</dbReference>
<gene>
    <name evidence="2" type="ORF">SBRY_30944</name>
</gene>
<name>A0A9W4H236_9ACTN</name>
<keyword evidence="3" id="KW-1185">Reference proteome</keyword>
<dbReference type="EMBL" id="CAJVAX010000017">
    <property type="protein sequence ID" value="CAG7643977.1"/>
    <property type="molecule type" value="Genomic_DNA"/>
</dbReference>
<feature type="region of interest" description="Disordered" evidence="1">
    <location>
        <begin position="137"/>
        <end position="215"/>
    </location>
</feature>
<feature type="compositionally biased region" description="Basic residues" evidence="1">
    <location>
        <begin position="16"/>
        <end position="29"/>
    </location>
</feature>
<accession>A0A9W4H236</accession>
<proteinExistence type="predicted"/>
<feature type="region of interest" description="Disordered" evidence="1">
    <location>
        <begin position="1"/>
        <end position="49"/>
    </location>
</feature>
<evidence type="ECO:0000313" key="3">
    <source>
        <dbReference type="Proteomes" id="UP001153328"/>
    </source>
</evidence>